<feature type="region of interest" description="Disordered" evidence="1">
    <location>
        <begin position="75"/>
        <end position="108"/>
    </location>
</feature>
<dbReference type="AlphaFoldDB" id="A0A1P8WRC8"/>
<evidence type="ECO:0000313" key="3">
    <source>
        <dbReference type="Proteomes" id="UP000187735"/>
    </source>
</evidence>
<dbReference type="KEGG" id="fmr:Fuma_06277"/>
<keyword evidence="3" id="KW-1185">Reference proteome</keyword>
<accession>A0A1P8WRC8</accession>
<dbReference type="Proteomes" id="UP000187735">
    <property type="component" value="Chromosome"/>
</dbReference>
<protein>
    <submittedName>
        <fullName evidence="2">Uncharacterized protein</fullName>
    </submittedName>
</protein>
<gene>
    <name evidence="2" type="ORF">Fuma_06277</name>
</gene>
<organism evidence="2 3">
    <name type="scientific">Fuerstiella marisgermanici</name>
    <dbReference type="NCBI Taxonomy" id="1891926"/>
    <lineage>
        <taxon>Bacteria</taxon>
        <taxon>Pseudomonadati</taxon>
        <taxon>Planctomycetota</taxon>
        <taxon>Planctomycetia</taxon>
        <taxon>Planctomycetales</taxon>
        <taxon>Planctomycetaceae</taxon>
        <taxon>Fuerstiella</taxon>
    </lineage>
</organism>
<evidence type="ECO:0000256" key="1">
    <source>
        <dbReference type="SAM" id="MobiDB-lite"/>
    </source>
</evidence>
<evidence type="ECO:0000313" key="2">
    <source>
        <dbReference type="EMBL" id="APZ96605.1"/>
    </source>
</evidence>
<dbReference type="EMBL" id="CP017641">
    <property type="protein sequence ID" value="APZ96605.1"/>
    <property type="molecule type" value="Genomic_DNA"/>
</dbReference>
<sequence length="108" mass="11590">MSVMRLVPGRCICCASNRGSATPRLPYAILPGSKPPRDPIVPCSTTRFTRYPSGNLFADGPRMFFLTGNRSQTVAGGKRSATAGTFPYTPTPTPEESQNARRALRTAG</sequence>
<dbReference type="STRING" id="1891926.Fuma_06277"/>
<name>A0A1P8WRC8_9PLAN</name>
<reference evidence="2 3" key="1">
    <citation type="journal article" date="2016" name="Front. Microbiol.">
        <title>Fuerstia marisgermanicae gen. nov., sp. nov., an Unusual Member of the Phylum Planctomycetes from the German Wadden Sea.</title>
        <authorList>
            <person name="Kohn T."/>
            <person name="Heuer A."/>
            <person name="Jogler M."/>
            <person name="Vollmers J."/>
            <person name="Boedeker C."/>
            <person name="Bunk B."/>
            <person name="Rast P."/>
            <person name="Borchert D."/>
            <person name="Glockner I."/>
            <person name="Freese H.M."/>
            <person name="Klenk H.P."/>
            <person name="Overmann J."/>
            <person name="Kaster A.K."/>
            <person name="Rohde M."/>
            <person name="Wiegand S."/>
            <person name="Jogler C."/>
        </authorList>
    </citation>
    <scope>NUCLEOTIDE SEQUENCE [LARGE SCALE GENOMIC DNA]</scope>
    <source>
        <strain evidence="2 3">NH11</strain>
    </source>
</reference>
<proteinExistence type="predicted"/>